<dbReference type="EMBL" id="CP012333">
    <property type="protein sequence ID" value="AKU94848.1"/>
    <property type="molecule type" value="Genomic_DNA"/>
</dbReference>
<evidence type="ECO:0000313" key="4">
    <source>
        <dbReference type="Proteomes" id="UP000064967"/>
    </source>
</evidence>
<dbReference type="PANTHER" id="PTHR33227:SF48">
    <property type="entry name" value="STIGMA-SPECIFIC STIG1-LIKE PROTEIN 4"/>
    <property type="match status" value="1"/>
</dbReference>
<dbReference type="STRING" id="1391654.AKJ09_01512"/>
<name>A0A0K1PMU2_9BACT</name>
<accession>A0A0K1PMU2</accession>
<sequence>MKAMMDRLPTTGSTRSTLRRAWLGAFGTMLAVTFACSNGEERIAIGSGENGDASAPTQATFTPPPDAGEAADAQTPLLKPEMCMATECPAPYATCAAAGGFGTVYACQTNLLSDKDNCGACGNKCPASSTFPEMNMETRCVDGACARQCVSSGTSQFQDCNGLVDDGCETNLANNPDNCGGCGIVCPVESDGGRRCISGKCGCPDGKTWCNGQCVDLSVDDTNCGACGNQCQGTDAGPPPPNMEYRCQMGKCAQLTCSKGWADCNGIINDHDGCEVAIQTDRNNCGTCGNVCPPDQECLKRGDAVGCGCEPLETLCRNGAGEATCVDLLNDPRNCGACGYSCPSKGSYAASCKKGFCEFECPPGWGDCDGDASNGCETNLLIDGLHCGSCNNQCNTAAGQPCVAGACLMRECDAGPVTK</sequence>
<dbReference type="PANTHER" id="PTHR33227">
    <property type="entry name" value="STIGMA-SPECIFIC STIG1-LIKE PROTEIN 3"/>
    <property type="match status" value="1"/>
</dbReference>
<proteinExistence type="predicted"/>
<protein>
    <submittedName>
        <fullName evidence="3">Tryptophan synthase alpha chain</fullName>
    </submittedName>
</protein>
<gene>
    <name evidence="3" type="ORF">AKJ09_01512</name>
</gene>
<dbReference type="AlphaFoldDB" id="A0A0K1PMU2"/>
<reference evidence="3 4" key="1">
    <citation type="submission" date="2015-08" db="EMBL/GenBank/DDBJ databases">
        <authorList>
            <person name="Babu N.S."/>
            <person name="Beckwith C.J."/>
            <person name="Beseler K.G."/>
            <person name="Brison A."/>
            <person name="Carone J.V."/>
            <person name="Caskin T.P."/>
            <person name="Diamond M."/>
            <person name="Durham M.E."/>
            <person name="Foxe J.M."/>
            <person name="Go M."/>
            <person name="Henderson B.A."/>
            <person name="Jones I.B."/>
            <person name="McGettigan J.A."/>
            <person name="Micheletti S.J."/>
            <person name="Nasrallah M.E."/>
            <person name="Ortiz D."/>
            <person name="Piller C.R."/>
            <person name="Privatt S.R."/>
            <person name="Schneider S.L."/>
            <person name="Sharp S."/>
            <person name="Smith T.C."/>
            <person name="Stanton J.D."/>
            <person name="Ullery H.E."/>
            <person name="Wilson R.J."/>
            <person name="Serrano M.G."/>
            <person name="Buck G."/>
            <person name="Lee V."/>
            <person name="Wang Y."/>
            <person name="Carvalho R."/>
            <person name="Voegtly L."/>
            <person name="Shi R."/>
            <person name="Duckworth R."/>
            <person name="Johnson A."/>
            <person name="Loviza R."/>
            <person name="Walstead R."/>
            <person name="Shah Z."/>
            <person name="Kiflezghi M."/>
            <person name="Wade K."/>
            <person name="Ball S.L."/>
            <person name="Bradley K.W."/>
            <person name="Asai D.J."/>
            <person name="Bowman C.A."/>
            <person name="Russell D.A."/>
            <person name="Pope W.H."/>
            <person name="Jacobs-Sera D."/>
            <person name="Hendrix R.W."/>
            <person name="Hatfull G.F."/>
        </authorList>
    </citation>
    <scope>NUCLEOTIDE SEQUENCE [LARGE SCALE GENOMIC DNA]</scope>
    <source>
        <strain evidence="3 4">DSM 27648</strain>
    </source>
</reference>
<organism evidence="3 4">
    <name type="scientific">Labilithrix luteola</name>
    <dbReference type="NCBI Taxonomy" id="1391654"/>
    <lineage>
        <taxon>Bacteria</taxon>
        <taxon>Pseudomonadati</taxon>
        <taxon>Myxococcota</taxon>
        <taxon>Polyangia</taxon>
        <taxon>Polyangiales</taxon>
        <taxon>Labilitrichaceae</taxon>
        <taxon>Labilithrix</taxon>
    </lineage>
</organism>
<dbReference type="Proteomes" id="UP000064967">
    <property type="component" value="Chromosome"/>
</dbReference>
<evidence type="ECO:0000256" key="1">
    <source>
        <dbReference type="ARBA" id="ARBA00022729"/>
    </source>
</evidence>
<keyword evidence="1" id="KW-0732">Signal</keyword>
<evidence type="ECO:0000256" key="2">
    <source>
        <dbReference type="SAM" id="MobiDB-lite"/>
    </source>
</evidence>
<evidence type="ECO:0000313" key="3">
    <source>
        <dbReference type="EMBL" id="AKU94848.1"/>
    </source>
</evidence>
<dbReference type="KEGG" id="llu:AKJ09_01512"/>
<keyword evidence="4" id="KW-1185">Reference proteome</keyword>
<feature type="region of interest" description="Disordered" evidence="2">
    <location>
        <begin position="45"/>
        <end position="70"/>
    </location>
</feature>
<dbReference type="InterPro" id="IPR006969">
    <property type="entry name" value="Stig-like"/>
</dbReference>